<sequence>MIIKLRIVLFSLVWLLKLRKIRSVWKKHTKKKVELSAEFRSNLILSYSKFILKLFSIKVKVFGYENLPKNASVIIVNRNSIVDHFILFSALENHEKGEDEVNPILSFLLQKEYYNRKNKWIFGSLDSLFLTDDQKKNNLELNNFLKSVREKRSFGVVFSKEVNQNSTFQFPIDIFSATKKVGLPIVPITINFSDKNSHKTSRKKVQNVEVLIHKPIKTGTVFSQTSKSLFLATKKAIFESYNGDK</sequence>
<dbReference type="Proteomes" id="UP000289629">
    <property type="component" value="Chromosome"/>
</dbReference>
<reference evidence="2 3" key="1">
    <citation type="submission" date="2019-01" db="EMBL/GenBank/DDBJ databases">
        <authorList>
            <consortium name="Pathogen Informatics"/>
        </authorList>
    </citation>
    <scope>NUCLEOTIDE SEQUENCE [LARGE SCALE GENOMIC DNA]</scope>
    <source>
        <strain evidence="2 3">NCTC10125</strain>
    </source>
</reference>
<name>A0AAJ5NLY9_9BACT</name>
<accession>A0AAJ5NLY9</accession>
<gene>
    <name evidence="2" type="ORF">NCTC10125_00754</name>
</gene>
<proteinExistence type="predicted"/>
<evidence type="ECO:0000259" key="1">
    <source>
        <dbReference type="Pfam" id="PF01553"/>
    </source>
</evidence>
<dbReference type="SUPFAM" id="SSF69593">
    <property type="entry name" value="Glycerol-3-phosphate (1)-acyltransferase"/>
    <property type="match status" value="1"/>
</dbReference>
<evidence type="ECO:0000313" key="3">
    <source>
        <dbReference type="Proteomes" id="UP000289629"/>
    </source>
</evidence>
<dbReference type="KEGG" id="mds:MDIS_03985"/>
<dbReference type="InterPro" id="IPR002123">
    <property type="entry name" value="Plipid/glycerol_acylTrfase"/>
</dbReference>
<dbReference type="AlphaFoldDB" id="A0AAJ5NLY9"/>
<dbReference type="GO" id="GO:0016746">
    <property type="term" value="F:acyltransferase activity"/>
    <property type="evidence" value="ECO:0007669"/>
    <property type="project" value="InterPro"/>
</dbReference>
<dbReference type="RefSeq" id="WP_044635703.1">
    <property type="nucleotide sequence ID" value="NZ_CP007229.1"/>
</dbReference>
<dbReference type="EMBL" id="LR214971">
    <property type="protein sequence ID" value="VEU62727.1"/>
    <property type="molecule type" value="Genomic_DNA"/>
</dbReference>
<feature type="domain" description="Phospholipid/glycerol acyltransferase" evidence="1">
    <location>
        <begin position="58"/>
        <end position="190"/>
    </location>
</feature>
<evidence type="ECO:0000313" key="2">
    <source>
        <dbReference type="EMBL" id="VEU62727.1"/>
    </source>
</evidence>
<dbReference type="Pfam" id="PF01553">
    <property type="entry name" value="Acyltransferase"/>
    <property type="match status" value="1"/>
</dbReference>
<protein>
    <recommendedName>
        <fullName evidence="1">Phospholipid/glycerol acyltransferase domain-containing protein</fullName>
    </recommendedName>
</protein>
<organism evidence="2 3">
    <name type="scientific">Mesomycoplasma dispar</name>
    <dbReference type="NCBI Taxonomy" id="86660"/>
    <lineage>
        <taxon>Bacteria</taxon>
        <taxon>Bacillati</taxon>
        <taxon>Mycoplasmatota</taxon>
        <taxon>Mycoplasmoidales</taxon>
        <taxon>Metamycoplasmataceae</taxon>
        <taxon>Mesomycoplasma</taxon>
    </lineage>
</organism>